<name>A0AAV4USY9_CAEEX</name>
<keyword evidence="2" id="KW-1185">Reference proteome</keyword>
<proteinExistence type="predicted"/>
<organism evidence="1 2">
    <name type="scientific">Caerostris extrusa</name>
    <name type="common">Bark spider</name>
    <name type="synonym">Caerostris bankana</name>
    <dbReference type="NCBI Taxonomy" id="172846"/>
    <lineage>
        <taxon>Eukaryota</taxon>
        <taxon>Metazoa</taxon>
        <taxon>Ecdysozoa</taxon>
        <taxon>Arthropoda</taxon>
        <taxon>Chelicerata</taxon>
        <taxon>Arachnida</taxon>
        <taxon>Araneae</taxon>
        <taxon>Araneomorphae</taxon>
        <taxon>Entelegynae</taxon>
        <taxon>Araneoidea</taxon>
        <taxon>Araneidae</taxon>
        <taxon>Caerostris</taxon>
    </lineage>
</organism>
<dbReference type="AlphaFoldDB" id="A0AAV4USY9"/>
<comment type="caution">
    <text evidence="1">The sequence shown here is derived from an EMBL/GenBank/DDBJ whole genome shotgun (WGS) entry which is preliminary data.</text>
</comment>
<dbReference type="Proteomes" id="UP001054945">
    <property type="component" value="Unassembled WGS sequence"/>
</dbReference>
<gene>
    <name evidence="1" type="ORF">CEXT_544661</name>
</gene>
<evidence type="ECO:0000313" key="2">
    <source>
        <dbReference type="Proteomes" id="UP001054945"/>
    </source>
</evidence>
<sequence>MLDDQECHTMSLRNLKYQNSRYLPEHFRVCNVQEAKVSSKLIQEDGIGFYHHGYIVLSTVLQHDVLDLRQHGSNRRGYNSIKTDSIECSGYILAYPVKIVSIQLMYFLRCYGRSSLASKCILLNVTAW</sequence>
<protein>
    <submittedName>
        <fullName evidence="1">Uncharacterized protein</fullName>
    </submittedName>
</protein>
<accession>A0AAV4USY9</accession>
<reference evidence="1 2" key="1">
    <citation type="submission" date="2021-06" db="EMBL/GenBank/DDBJ databases">
        <title>Caerostris extrusa draft genome.</title>
        <authorList>
            <person name="Kono N."/>
            <person name="Arakawa K."/>
        </authorList>
    </citation>
    <scope>NUCLEOTIDE SEQUENCE [LARGE SCALE GENOMIC DNA]</scope>
</reference>
<evidence type="ECO:0000313" key="1">
    <source>
        <dbReference type="EMBL" id="GIY60912.1"/>
    </source>
</evidence>
<dbReference type="EMBL" id="BPLR01013396">
    <property type="protein sequence ID" value="GIY60912.1"/>
    <property type="molecule type" value="Genomic_DNA"/>
</dbReference>